<dbReference type="PANTHER" id="PTHR32305:SF15">
    <property type="entry name" value="PROTEIN RHSA-RELATED"/>
    <property type="match status" value="1"/>
</dbReference>
<evidence type="ECO:0000256" key="4">
    <source>
        <dbReference type="SAM" id="MobiDB-lite"/>
    </source>
</evidence>
<dbReference type="GO" id="GO:0005576">
    <property type="term" value="C:extracellular region"/>
    <property type="evidence" value="ECO:0007669"/>
    <property type="project" value="UniProtKB-SubCell"/>
</dbReference>
<sequence length="2595" mass="287364">MSGLSPTPGSAPASSTPKPSGGGLQAPAISMPKGGGAIRGIGEKFTVNPATGTASFSIPVYTSPGRAGFEPDLKLAYSSGSGNGIFGLGWQLNLPSITRKTDKGLPQYNDAEDSDVFLLSGAEDLVPLKEPPEGAAATNGDYRIRYYRPRTEGLFTRIEQWTRLSSGQVHWRTISRDNITAIYGQTPASRIAEPGTEHRIYSWLISESYDSRGNAIVYEYVEEDSRNVDLTLVSELNRERGAARYLKRVKYGNRTSRHIEPDLSKTDWLFKVIFDYDEGHLVELGPASPGLGEQRMVVASGTPERAWSARPDVTSSYRAGFEIRTYRRCRRILMFHRFDELGPEPCLVRSTTFDYNDISASATGSPLSPEEELSHPGSTRFGSILCAVTQSGYIRGEGTGERETTAEGHTYLCKSLPPIELEYSQAVIQDELRELPESSLENLPAGLSGAYQWVDLEGEGVSGILTEQASGWFYKPNEGEGRFGPLMKVASKPALGELAGGRLQLLDLDGNGRLEAVAFSGPTPGYHERAESGEWSGFQPFLQLPNIRWDDPNLHFVDLDGDGHADLLLMDDDVFTWSPSLAKKGFGAAKPIYSDPDQDSDPRLVTADGTKSVFLADISGDGLADLVRIRNGEICYWPNLGYGRFGAKITMADSPWFDHPDAFRPDRLRLADIDGSGLTDILYLGQNDIHVYYNQSGNGWIGPRAITGLPSVHSQAFVSVIDLLGNGTSCLVWSSTLESSMGRPISYIDLTGGQKPQLLVRTANNLGAETRIHYASSTKFYLTDQREGKPWVTKLPFPVHVVEKVETFDRISGNRFATRYAYRHGYFDGEEREFRGFGLVEQWDSEAYGSLEGKADFFPEGTNESYDSHVPPVLTRSWYHTGAYLDRYRLSAYFAEHEYYREPATTEAGAVLLLLEASVLPDGLSPEEEREACRALKGMLLRQEVYALDGTDKESHPYTVTEHNYTVKLLQARQGDHSAIFVSHPREQISFHYERNPQDPRTLHSIVMETDDFGNETKLAVVSYGRRQPDPELATRDQIEQSKITVVLTENLYTTPVTGANDYRAPLPSETRSYELTGLQLRSVQLRFQLADLESAWAGAVPIDYEADSGSSPDALTRRLIEHVKTLYRRDDLAGPLPAGQLQALALPYGSYRLAFTPGLLEAVYGGRAEEAMLLDEGRYVRLEGESGFWIPPEQVFYSPQPSDAPAAELTYAAEHFFLPQRFRDPLHREGRSAETIIRYDRYDLLVTETCDPLGSLMTVGLRHADPAIEPVPSGDDYRVLKPAFVMDPNRNCSAVVYDALGMVSGSAVMGKPEDQPSQGDTLEGFETELTHAEALMQLKSPLAAPHAVLQKATSRIIYDWFAYMRTKDQSVPEPPVVYTLSRVTHDSDLAAGEQTGLHYSFLYSDGFGREIQKKIQAEPGQVPLRDPASGHILTASGQPVLSAEAVLPRWVGSGWTVYNNKGKPVRQFEPFFTDTHSFDHDIQIGVSPINFYDPAGRFAAVLHPDRTWKKDVYGPWKQTSWDGSDTLLLEPANDSDAGDYFRRLPEMEYLPTWYGQRAEGLLGPDEQETAVKASVHANTPGACYFDSLGRAFLTVEHNRCKRSDAPPDAPTDEEFFESRTVYDIEGNIREVIDAAGRTVMRSAYDMLGTTISELSMEAGERWTLYDAGKRPVSTWSSGGVQSRTVYDVLGRAIETYHSVGDSPPVMTGRIVYGESMPEPELNNQRGKKVLSYDQAGLLTNDEYDFKGNLLRSRRELAAEYKTTLNWASDVLLEADSYETRTRYDALNRATQITAPDSSIIRPSYNEANLLNAVEANLRGEEQEGERIWTSFVANIDYNAKGQRTRISYGNGVQSLLEYDLFTFRLIRMRTIRDKLIFPEDCPQPSRPDWPGCELQHLHYTYDPVGNIMSIRDGAQQALFFLNRRVEPSSRYTYDALNRLVEAAGREHLGQIGGSPAGPTAPDAMSEFHTRLAHPSDGNAMGTYIERYVYDAVGNLLAMQHRGSNPAHPGWTRSFNYQEQSLLEEDKVSNRLISTATGASAELYKYEGSAGMRGNMTSMPHLPFLRWNELDQLRATSRQAVSEASGATPEITWYTYDAGGQRVRKVTERYAAPGVQPTRWKERIYLGPFEIYREFAGDGRMIEFERESMHIMDGKQRMALVETRTEGQEDLPARLIRYQIGNHLGSAHLELDHSGQIISYEEFTPYGSTSFQSVRSQNEAPKRYRYTGKERDEENGLQYHGSRYYATWLGRWISCDPKLLIDGPNLYRYVSSNPVKLIDPNGTNELKPPNVNIGFLGDPINQKMGDLWSKAANEVLGKEFQGKAPNELMKLFRDKVEHLKNTKGMGSNRQQGTAINYARETYSKVRTVFGKLAKEAGVAMDGVQVHHFGGGLAEMPHDALDASGLIMTTGQAGVKGTGHFRLHELEAKFADMYKKLMQNKGLAAKMGSAIEKGTEALKPVAGLVAKTGSVLKKGAEALEPLAKVASKAGKVMPVIGAAFIAGDAYAATTAKTGGERFQKSADTLAGLAGFAGPVGMAFSAGYGAGGLINDGLQAVGADLSKGLSAIDETASKLWTDPSKSAHTQTIGWKMAELFE</sequence>
<evidence type="ECO:0000313" key="8">
    <source>
        <dbReference type="Proteomes" id="UP000282529"/>
    </source>
</evidence>
<dbReference type="PRINTS" id="PR01341">
    <property type="entry name" value="SALSPVBPROT"/>
</dbReference>
<gene>
    <name evidence="7" type="ORF">EH198_03610</name>
</gene>
<keyword evidence="2" id="KW-0964">Secreted</keyword>
<dbReference type="Pfam" id="PF12255">
    <property type="entry name" value="TcdB_toxin_midC"/>
    <property type="match status" value="1"/>
</dbReference>
<evidence type="ECO:0000313" key="7">
    <source>
        <dbReference type="EMBL" id="RQW13518.1"/>
    </source>
</evidence>
<proteinExistence type="predicted"/>
<dbReference type="PANTHER" id="PTHR32305">
    <property type="match status" value="1"/>
</dbReference>
<dbReference type="InterPro" id="IPR022044">
    <property type="entry name" value="TcdB_toxin_mid/C"/>
</dbReference>
<evidence type="ECO:0000256" key="3">
    <source>
        <dbReference type="ARBA" id="ARBA00023026"/>
    </source>
</evidence>
<name>A0A3N9PB89_9BACL</name>
<dbReference type="GO" id="GO:0005737">
    <property type="term" value="C:cytoplasm"/>
    <property type="evidence" value="ECO:0007669"/>
    <property type="project" value="InterPro"/>
</dbReference>
<comment type="subcellular location">
    <subcellularLocation>
        <location evidence="1">Secreted</location>
    </subcellularLocation>
</comment>
<dbReference type="EMBL" id="RQPI01000001">
    <property type="protein sequence ID" value="RQW13518.1"/>
    <property type="molecule type" value="Genomic_DNA"/>
</dbReference>
<feature type="compositionally biased region" description="Low complexity" evidence="4">
    <location>
        <begin position="1"/>
        <end position="19"/>
    </location>
</feature>
<feature type="domain" description="Insecticide toxin TcdB middle/C-terminal" evidence="5">
    <location>
        <begin position="932"/>
        <end position="1035"/>
    </location>
</feature>
<organism evidence="7 8">
    <name type="scientific">Paenibacillus rhizophilus</name>
    <dbReference type="NCBI Taxonomy" id="1850366"/>
    <lineage>
        <taxon>Bacteria</taxon>
        <taxon>Bacillati</taxon>
        <taxon>Bacillota</taxon>
        <taxon>Bacilli</taxon>
        <taxon>Bacillales</taxon>
        <taxon>Paenibacillaceae</taxon>
        <taxon>Paenibacillus</taxon>
    </lineage>
</organism>
<evidence type="ECO:0000259" key="6">
    <source>
        <dbReference type="Pfam" id="PF12256"/>
    </source>
</evidence>
<dbReference type="InterPro" id="IPR050708">
    <property type="entry name" value="T6SS_VgrG/RHS"/>
</dbReference>
<protein>
    <submittedName>
        <fullName evidence="7">Toxin</fullName>
    </submittedName>
</protein>
<dbReference type="InterPro" id="IPR022385">
    <property type="entry name" value="Rhs_assc_core"/>
</dbReference>
<keyword evidence="3" id="KW-0843">Virulence</keyword>
<comment type="caution">
    <text evidence="7">The sequence shown here is derived from an EMBL/GenBank/DDBJ whole genome shotgun (WGS) entry which is preliminary data.</text>
</comment>
<dbReference type="InterPro" id="IPR003284">
    <property type="entry name" value="Sal_SpvB"/>
</dbReference>
<keyword evidence="8" id="KW-1185">Reference proteome</keyword>
<dbReference type="SUPFAM" id="SSF69318">
    <property type="entry name" value="Integrin alpha N-terminal domain"/>
    <property type="match status" value="1"/>
</dbReference>
<dbReference type="Proteomes" id="UP000282529">
    <property type="component" value="Unassembled WGS sequence"/>
</dbReference>
<dbReference type="NCBIfam" id="TIGR03696">
    <property type="entry name" value="Rhs_assc_core"/>
    <property type="match status" value="1"/>
</dbReference>
<dbReference type="InterPro" id="IPR028994">
    <property type="entry name" value="Integrin_alpha_N"/>
</dbReference>
<dbReference type="Pfam" id="PF12256">
    <property type="entry name" value="TcdB_toxin_midN"/>
    <property type="match status" value="1"/>
</dbReference>
<dbReference type="RefSeq" id="WP_124694160.1">
    <property type="nucleotide sequence ID" value="NZ_JBHUFE010000016.1"/>
</dbReference>
<dbReference type="Pfam" id="PF03534">
    <property type="entry name" value="SpvB"/>
    <property type="match status" value="1"/>
</dbReference>
<feature type="domain" description="Insecticide toxin TcdB middle/N-terminal" evidence="6">
    <location>
        <begin position="708"/>
        <end position="847"/>
    </location>
</feature>
<dbReference type="InterPro" id="IPR022045">
    <property type="entry name" value="TcdB_toxin_mid/N"/>
</dbReference>
<dbReference type="OrthoDB" id="1432909at2"/>
<accession>A0A3N9PB89</accession>
<feature type="region of interest" description="Disordered" evidence="4">
    <location>
        <begin position="1"/>
        <end position="35"/>
    </location>
</feature>
<evidence type="ECO:0000259" key="5">
    <source>
        <dbReference type="Pfam" id="PF12255"/>
    </source>
</evidence>
<evidence type="ECO:0000256" key="1">
    <source>
        <dbReference type="ARBA" id="ARBA00004613"/>
    </source>
</evidence>
<evidence type="ECO:0000256" key="2">
    <source>
        <dbReference type="ARBA" id="ARBA00022525"/>
    </source>
</evidence>
<reference evidence="7 8" key="1">
    <citation type="submission" date="2018-11" db="EMBL/GenBank/DDBJ databases">
        <title>Genome sequence of strain 7197.</title>
        <authorList>
            <person name="Gao J."/>
            <person name="Sun J."/>
        </authorList>
    </citation>
    <scope>NUCLEOTIDE SEQUENCE [LARGE SCALE GENOMIC DNA]</scope>
    <source>
        <strain evidence="7 8">7197</strain>
    </source>
</reference>
<dbReference type="Gene3D" id="2.180.10.10">
    <property type="entry name" value="RHS repeat-associated core"/>
    <property type="match status" value="1"/>
</dbReference>